<organism evidence="3 4">
    <name type="scientific">Cichlidogyrus casuarinus</name>
    <dbReference type="NCBI Taxonomy" id="1844966"/>
    <lineage>
        <taxon>Eukaryota</taxon>
        <taxon>Metazoa</taxon>
        <taxon>Spiralia</taxon>
        <taxon>Lophotrochozoa</taxon>
        <taxon>Platyhelminthes</taxon>
        <taxon>Monogenea</taxon>
        <taxon>Monopisthocotylea</taxon>
        <taxon>Dactylogyridea</taxon>
        <taxon>Ancyrocephalidae</taxon>
        <taxon>Cichlidogyrus</taxon>
    </lineage>
</organism>
<comment type="caution">
    <text evidence="3">The sequence shown here is derived from an EMBL/GenBank/DDBJ whole genome shotgun (WGS) entry which is preliminary data.</text>
</comment>
<sequence>MICLKSDFFRRGQQNQPCSAQRIAHLINPGSAKPPRSNQFSSTLALNGPGLGDQFYGGTEQEQRRKNSLHEYLSRQGKGYVQQAHSGERDVEEPIYSTGSMLYQRPPSTQLCSPNYYYSSPSDAFYQGRKYTNGQHRPVLQQQHQRCFSGSQASGLDVLVRRGNHGANASSQGMLNIVENRKRDNDMRVVVHFAGLGGLVAASIPGVLNVGLAPLSRSEHDLLSATEEPDEQTGARKCAAPELSLKPVSSRSSDNENNNNYVVSFGCDQ</sequence>
<proteinExistence type="predicted"/>
<protein>
    <submittedName>
        <fullName evidence="3">Uncharacterized protein</fullName>
    </submittedName>
</protein>
<accession>A0ABD2Q8R9</accession>
<dbReference type="AlphaFoldDB" id="A0ABD2Q8R9"/>
<evidence type="ECO:0000256" key="2">
    <source>
        <dbReference type="SAM" id="Phobius"/>
    </source>
</evidence>
<keyword evidence="4" id="KW-1185">Reference proteome</keyword>
<gene>
    <name evidence="3" type="ORF">Ciccas_005405</name>
</gene>
<evidence type="ECO:0000256" key="1">
    <source>
        <dbReference type="SAM" id="MobiDB-lite"/>
    </source>
</evidence>
<reference evidence="3 4" key="1">
    <citation type="submission" date="2024-11" db="EMBL/GenBank/DDBJ databases">
        <title>Adaptive evolution of stress response genes in parasites aligns with host niche diversity.</title>
        <authorList>
            <person name="Hahn C."/>
            <person name="Resl P."/>
        </authorList>
    </citation>
    <scope>NUCLEOTIDE SEQUENCE [LARGE SCALE GENOMIC DNA]</scope>
    <source>
        <strain evidence="3">EGGRZ-B1_66</strain>
        <tissue evidence="3">Body</tissue>
    </source>
</reference>
<feature type="transmembrane region" description="Helical" evidence="2">
    <location>
        <begin position="189"/>
        <end position="208"/>
    </location>
</feature>
<keyword evidence="2" id="KW-0472">Membrane</keyword>
<evidence type="ECO:0000313" key="4">
    <source>
        <dbReference type="Proteomes" id="UP001626550"/>
    </source>
</evidence>
<name>A0ABD2Q8R9_9PLAT</name>
<evidence type="ECO:0000313" key="3">
    <source>
        <dbReference type="EMBL" id="KAL3315960.1"/>
    </source>
</evidence>
<keyword evidence="2" id="KW-0812">Transmembrane</keyword>
<dbReference type="Proteomes" id="UP001626550">
    <property type="component" value="Unassembled WGS sequence"/>
</dbReference>
<feature type="region of interest" description="Disordered" evidence="1">
    <location>
        <begin position="222"/>
        <end position="269"/>
    </location>
</feature>
<feature type="compositionally biased region" description="Low complexity" evidence="1">
    <location>
        <begin position="248"/>
        <end position="269"/>
    </location>
</feature>
<dbReference type="EMBL" id="JBJKFK010000630">
    <property type="protein sequence ID" value="KAL3315960.1"/>
    <property type="molecule type" value="Genomic_DNA"/>
</dbReference>
<keyword evidence="2" id="KW-1133">Transmembrane helix</keyword>